<keyword evidence="3" id="KW-1185">Reference proteome</keyword>
<evidence type="ECO:0000313" key="3">
    <source>
        <dbReference type="Proteomes" id="UP000078555"/>
    </source>
</evidence>
<reference evidence="3" key="1">
    <citation type="submission" date="2016-05" db="EMBL/GenBank/DDBJ databases">
        <authorList>
            <person name="Naeem Raeece"/>
        </authorList>
    </citation>
    <scope>NUCLEOTIDE SEQUENCE [LARGE SCALE GENOMIC DNA]</scope>
</reference>
<dbReference type="AlphaFoldDB" id="A0A1A8ZIF4"/>
<evidence type="ECO:0000256" key="1">
    <source>
        <dbReference type="SAM" id="MobiDB-lite"/>
    </source>
</evidence>
<accession>A0A1A8ZIF4</accession>
<proteinExistence type="predicted"/>
<feature type="compositionally biased region" description="Basic and acidic residues" evidence="1">
    <location>
        <begin position="1"/>
        <end position="19"/>
    </location>
</feature>
<gene>
    <name evidence="2" type="ORF">POVWA1_048250</name>
</gene>
<dbReference type="Proteomes" id="UP000078555">
    <property type="component" value="Unassembled WGS sequence"/>
</dbReference>
<name>A0A1A8ZIF4_PLAOA</name>
<evidence type="ECO:0000313" key="2">
    <source>
        <dbReference type="EMBL" id="SBT43625.1"/>
    </source>
</evidence>
<dbReference type="EMBL" id="FLRD01000130">
    <property type="protein sequence ID" value="SBT43625.1"/>
    <property type="molecule type" value="Genomic_DNA"/>
</dbReference>
<protein>
    <submittedName>
        <fullName evidence="2">Uncharacterized protein</fullName>
    </submittedName>
</protein>
<sequence length="72" mass="8590">MQHDEGTRKCNTMKEHENATRSSNTKMQHDEGTRRRNINMEYTNERLNWTLYVILGMVETQNERGKIYNADV</sequence>
<organism evidence="2 3">
    <name type="scientific">Plasmodium ovale wallikeri</name>
    <dbReference type="NCBI Taxonomy" id="864142"/>
    <lineage>
        <taxon>Eukaryota</taxon>
        <taxon>Sar</taxon>
        <taxon>Alveolata</taxon>
        <taxon>Apicomplexa</taxon>
        <taxon>Aconoidasida</taxon>
        <taxon>Haemosporida</taxon>
        <taxon>Plasmodiidae</taxon>
        <taxon>Plasmodium</taxon>
        <taxon>Plasmodium (Plasmodium)</taxon>
    </lineage>
</organism>
<feature type="region of interest" description="Disordered" evidence="1">
    <location>
        <begin position="1"/>
        <end position="37"/>
    </location>
</feature>